<dbReference type="OrthoDB" id="3782245at2759"/>
<evidence type="ECO:0000313" key="4">
    <source>
        <dbReference type="Proteomes" id="UP000240883"/>
    </source>
</evidence>
<feature type="non-terminal residue" evidence="2">
    <location>
        <position position="294"/>
    </location>
</feature>
<evidence type="ECO:0000313" key="2">
    <source>
        <dbReference type="EMBL" id="PSN58654.1"/>
    </source>
</evidence>
<sequence>MSSTRPTRRSITAAEQHRLDEMEHNRRLNQDGSTARRVMHERQEERRLPGQEGGDNGHAAMRDEMERLRAENRRLRDLTGELPMTDEGLVGSTDESDLVEAFLDFEKHAKVSSAGKAVNEQGFKKLGGVTNYEGWKKSFQTVAEIHNLWEMYEGRFDALSAITNQTVSTKFKRLCRNAMGILHTACDGTTRSSLQSEDIELPSQAMALLSERNRQRGSAIVWSLFKEFLGTTLANTGSVSEFRNKLVEIQERLVAVDAGYRLPAWLVNSHFLTALTSAFDNKVAVLSSDESIVS</sequence>
<dbReference type="EMBL" id="KZ678230">
    <property type="protein sequence ID" value="PSN58654.1"/>
    <property type="molecule type" value="Genomic_DNA"/>
</dbReference>
<proteinExistence type="predicted"/>
<dbReference type="AlphaFoldDB" id="A0A2T2MZM4"/>
<gene>
    <name evidence="3" type="ORF">BS50DRAFT_641444</name>
    <name evidence="2" type="ORF">BS50DRAFT_641589</name>
</gene>
<feature type="region of interest" description="Disordered" evidence="1">
    <location>
        <begin position="1"/>
        <end position="60"/>
    </location>
</feature>
<protein>
    <submittedName>
        <fullName evidence="2">Uncharacterized protein</fullName>
    </submittedName>
</protein>
<feature type="compositionally biased region" description="Basic and acidic residues" evidence="1">
    <location>
        <begin position="38"/>
        <end position="49"/>
    </location>
</feature>
<feature type="compositionally biased region" description="Basic and acidic residues" evidence="1">
    <location>
        <begin position="15"/>
        <end position="29"/>
    </location>
</feature>
<name>A0A2T2MZM4_CORCC</name>
<evidence type="ECO:0000313" key="3">
    <source>
        <dbReference type="EMBL" id="PSN58844.1"/>
    </source>
</evidence>
<evidence type="ECO:0000256" key="1">
    <source>
        <dbReference type="SAM" id="MobiDB-lite"/>
    </source>
</evidence>
<keyword evidence="4" id="KW-1185">Reference proteome</keyword>
<dbReference type="Proteomes" id="UP000240883">
    <property type="component" value="Unassembled WGS sequence"/>
</dbReference>
<organism evidence="2 4">
    <name type="scientific">Corynespora cassiicola Philippines</name>
    <dbReference type="NCBI Taxonomy" id="1448308"/>
    <lineage>
        <taxon>Eukaryota</taxon>
        <taxon>Fungi</taxon>
        <taxon>Dikarya</taxon>
        <taxon>Ascomycota</taxon>
        <taxon>Pezizomycotina</taxon>
        <taxon>Dothideomycetes</taxon>
        <taxon>Pleosporomycetidae</taxon>
        <taxon>Pleosporales</taxon>
        <taxon>Corynesporascaceae</taxon>
        <taxon>Corynespora</taxon>
    </lineage>
</organism>
<accession>A0A2T2MZM4</accession>
<dbReference type="EMBL" id="KZ678190">
    <property type="protein sequence ID" value="PSN58844.1"/>
    <property type="molecule type" value="Genomic_DNA"/>
</dbReference>
<reference evidence="2 4" key="1">
    <citation type="journal article" date="2018" name="Front. Microbiol.">
        <title>Genome-Wide Analysis of Corynespora cassiicola Leaf Fall Disease Putative Effectors.</title>
        <authorList>
            <person name="Lopez D."/>
            <person name="Ribeiro S."/>
            <person name="Label P."/>
            <person name="Fumanal B."/>
            <person name="Venisse J.S."/>
            <person name="Kohler A."/>
            <person name="de Oliveira R.R."/>
            <person name="Labutti K."/>
            <person name="Lipzen A."/>
            <person name="Lail K."/>
            <person name="Bauer D."/>
            <person name="Ohm R.A."/>
            <person name="Barry K.W."/>
            <person name="Spatafora J."/>
            <person name="Grigoriev I.V."/>
            <person name="Martin F.M."/>
            <person name="Pujade-Renaud V."/>
        </authorList>
    </citation>
    <scope>NUCLEOTIDE SEQUENCE [LARGE SCALE GENOMIC DNA]</scope>
    <source>
        <strain evidence="2 4">Philippines</strain>
    </source>
</reference>